<evidence type="ECO:0000256" key="2">
    <source>
        <dbReference type="ARBA" id="ARBA00022692"/>
    </source>
</evidence>
<dbReference type="PANTHER" id="PTHR12011">
    <property type="entry name" value="ADHESION G-PROTEIN COUPLED RECEPTOR"/>
    <property type="match status" value="1"/>
</dbReference>
<evidence type="ECO:0000256" key="3">
    <source>
        <dbReference type="ARBA" id="ARBA00022989"/>
    </source>
</evidence>
<evidence type="ECO:0000256" key="1">
    <source>
        <dbReference type="ARBA" id="ARBA00004370"/>
    </source>
</evidence>
<protein>
    <submittedName>
        <fullName evidence="8">G-protein coupled receptor</fullName>
    </submittedName>
</protein>
<feature type="domain" description="GAIN-B" evidence="7">
    <location>
        <begin position="1"/>
        <end position="112"/>
    </location>
</feature>
<dbReference type="InterPro" id="IPR057244">
    <property type="entry name" value="GAIN_B"/>
</dbReference>
<evidence type="ECO:0000256" key="4">
    <source>
        <dbReference type="ARBA" id="ARBA00023136"/>
    </source>
</evidence>
<dbReference type="GO" id="GO:0005886">
    <property type="term" value="C:plasma membrane"/>
    <property type="evidence" value="ECO:0007669"/>
    <property type="project" value="TreeGrafter"/>
</dbReference>
<dbReference type="Pfam" id="PF01825">
    <property type="entry name" value="GPS"/>
    <property type="match status" value="1"/>
</dbReference>
<dbReference type="Gene3D" id="2.60.220.50">
    <property type="match status" value="1"/>
</dbReference>
<dbReference type="Gene3D" id="1.20.1070.10">
    <property type="entry name" value="Rhodopsin 7-helix transmembrane proteins"/>
    <property type="match status" value="1"/>
</dbReference>
<proteinExistence type="predicted"/>
<keyword evidence="5" id="KW-1015">Disulfide bond</keyword>
<accession>A0A9W9ZWF5</accession>
<keyword evidence="4 6" id="KW-0472">Membrane</keyword>
<keyword evidence="2 6" id="KW-0812">Transmembrane</keyword>
<name>A0A9W9ZWF5_9CNID</name>
<evidence type="ECO:0000259" key="7">
    <source>
        <dbReference type="PROSITE" id="PS50221"/>
    </source>
</evidence>
<sequence length="175" mass="19969">MHKFLPDESQYFLDGENLKNTKLQTRVVACSIFPIPPGLLPQNVTISFTLEEPARVEDTPHCVFWDFNVKSRFNGSWSNRGCSLVNKTNNTIVCSCNHLTNFAVLMQVGETNIAAKHVLALEVITYIGCGLSLVGETLTILTYLVFYVSNPLHKRMHPYYQENISFHWLFRDITL</sequence>
<comment type="caution">
    <text evidence="8">The sequence shown here is derived from an EMBL/GenBank/DDBJ whole genome shotgun (WGS) entry which is preliminary data.</text>
</comment>
<evidence type="ECO:0000313" key="9">
    <source>
        <dbReference type="Proteomes" id="UP001163046"/>
    </source>
</evidence>
<dbReference type="InterPro" id="IPR046338">
    <property type="entry name" value="GAIN_dom_sf"/>
</dbReference>
<dbReference type="EMBL" id="MU825439">
    <property type="protein sequence ID" value="KAJ7389152.1"/>
    <property type="molecule type" value="Genomic_DNA"/>
</dbReference>
<evidence type="ECO:0000313" key="8">
    <source>
        <dbReference type="EMBL" id="KAJ7389152.1"/>
    </source>
</evidence>
<dbReference type="Proteomes" id="UP001163046">
    <property type="component" value="Unassembled WGS sequence"/>
</dbReference>
<dbReference type="PROSITE" id="PS50221">
    <property type="entry name" value="GAIN_B"/>
    <property type="match status" value="1"/>
</dbReference>
<comment type="subcellular location">
    <subcellularLocation>
        <location evidence="1">Membrane</location>
    </subcellularLocation>
</comment>
<feature type="transmembrane region" description="Helical" evidence="6">
    <location>
        <begin position="123"/>
        <end position="146"/>
    </location>
</feature>
<dbReference type="PANTHER" id="PTHR12011:SF347">
    <property type="entry name" value="FI21270P1-RELATED"/>
    <property type="match status" value="1"/>
</dbReference>
<dbReference type="AlphaFoldDB" id="A0A9W9ZWF5"/>
<gene>
    <name evidence="8" type="primary">GPR64</name>
    <name evidence="8" type="ORF">OS493_033238</name>
</gene>
<organism evidence="8 9">
    <name type="scientific">Desmophyllum pertusum</name>
    <dbReference type="NCBI Taxonomy" id="174260"/>
    <lineage>
        <taxon>Eukaryota</taxon>
        <taxon>Metazoa</taxon>
        <taxon>Cnidaria</taxon>
        <taxon>Anthozoa</taxon>
        <taxon>Hexacorallia</taxon>
        <taxon>Scleractinia</taxon>
        <taxon>Caryophylliina</taxon>
        <taxon>Caryophylliidae</taxon>
        <taxon>Desmophyllum</taxon>
    </lineage>
</organism>
<dbReference type="SMART" id="SM00303">
    <property type="entry name" value="GPS"/>
    <property type="match status" value="1"/>
</dbReference>
<keyword evidence="9" id="KW-1185">Reference proteome</keyword>
<dbReference type="OrthoDB" id="5985326at2759"/>
<evidence type="ECO:0000256" key="6">
    <source>
        <dbReference type="SAM" id="Phobius"/>
    </source>
</evidence>
<evidence type="ECO:0000256" key="5">
    <source>
        <dbReference type="ARBA" id="ARBA00023157"/>
    </source>
</evidence>
<dbReference type="InterPro" id="IPR000203">
    <property type="entry name" value="GPS"/>
</dbReference>
<reference evidence="8" key="1">
    <citation type="submission" date="2023-01" db="EMBL/GenBank/DDBJ databases">
        <title>Genome assembly of the deep-sea coral Lophelia pertusa.</title>
        <authorList>
            <person name="Herrera S."/>
            <person name="Cordes E."/>
        </authorList>
    </citation>
    <scope>NUCLEOTIDE SEQUENCE</scope>
    <source>
        <strain evidence="8">USNM1676648</strain>
        <tissue evidence="8">Polyp</tissue>
    </source>
</reference>
<keyword evidence="3 6" id="KW-1133">Transmembrane helix</keyword>
<keyword evidence="8" id="KW-0675">Receptor</keyword>